<proteinExistence type="predicted"/>
<organism evidence="2 3">
    <name type="scientific">Boletus edulis BED1</name>
    <dbReference type="NCBI Taxonomy" id="1328754"/>
    <lineage>
        <taxon>Eukaryota</taxon>
        <taxon>Fungi</taxon>
        <taxon>Dikarya</taxon>
        <taxon>Basidiomycota</taxon>
        <taxon>Agaricomycotina</taxon>
        <taxon>Agaricomycetes</taxon>
        <taxon>Agaricomycetidae</taxon>
        <taxon>Boletales</taxon>
        <taxon>Boletineae</taxon>
        <taxon>Boletaceae</taxon>
        <taxon>Boletoideae</taxon>
        <taxon>Boletus</taxon>
    </lineage>
</organism>
<evidence type="ECO:0000313" key="2">
    <source>
        <dbReference type="EMBL" id="KAF8415698.1"/>
    </source>
</evidence>
<protein>
    <submittedName>
        <fullName evidence="2">Uncharacterized protein</fullName>
    </submittedName>
</protein>
<evidence type="ECO:0000313" key="3">
    <source>
        <dbReference type="Proteomes" id="UP001194468"/>
    </source>
</evidence>
<keyword evidence="3" id="KW-1185">Reference proteome</keyword>
<name>A0AAD4BAF6_BOLED</name>
<dbReference type="EMBL" id="WHUW01000301">
    <property type="protein sequence ID" value="KAF8415698.1"/>
    <property type="molecule type" value="Genomic_DNA"/>
</dbReference>
<reference evidence="2" key="1">
    <citation type="submission" date="2019-10" db="EMBL/GenBank/DDBJ databases">
        <authorList>
            <consortium name="DOE Joint Genome Institute"/>
            <person name="Kuo A."/>
            <person name="Miyauchi S."/>
            <person name="Kiss E."/>
            <person name="Drula E."/>
            <person name="Kohler A."/>
            <person name="Sanchez-Garcia M."/>
            <person name="Andreopoulos B."/>
            <person name="Barry K.W."/>
            <person name="Bonito G."/>
            <person name="Buee M."/>
            <person name="Carver A."/>
            <person name="Chen C."/>
            <person name="Cichocki N."/>
            <person name="Clum A."/>
            <person name="Culley D."/>
            <person name="Crous P.W."/>
            <person name="Fauchery L."/>
            <person name="Girlanda M."/>
            <person name="Hayes R."/>
            <person name="Keri Z."/>
            <person name="LaButti K."/>
            <person name="Lipzen A."/>
            <person name="Lombard V."/>
            <person name="Magnuson J."/>
            <person name="Maillard F."/>
            <person name="Morin E."/>
            <person name="Murat C."/>
            <person name="Nolan M."/>
            <person name="Ohm R."/>
            <person name="Pangilinan J."/>
            <person name="Pereira M."/>
            <person name="Perotto S."/>
            <person name="Peter M."/>
            <person name="Riley R."/>
            <person name="Sitrit Y."/>
            <person name="Stielow B."/>
            <person name="Szollosi G."/>
            <person name="Zifcakova L."/>
            <person name="Stursova M."/>
            <person name="Spatafora J.W."/>
            <person name="Tedersoo L."/>
            <person name="Vaario L.-M."/>
            <person name="Yamada A."/>
            <person name="Yan M."/>
            <person name="Wang P."/>
            <person name="Xu J."/>
            <person name="Bruns T."/>
            <person name="Baldrian P."/>
            <person name="Vilgalys R."/>
            <person name="Henrissat B."/>
            <person name="Grigoriev I.V."/>
            <person name="Hibbett D."/>
            <person name="Nagy L.G."/>
            <person name="Martin F.M."/>
        </authorList>
    </citation>
    <scope>NUCLEOTIDE SEQUENCE</scope>
    <source>
        <strain evidence="2">BED1</strain>
    </source>
</reference>
<dbReference type="Proteomes" id="UP001194468">
    <property type="component" value="Unassembled WGS sequence"/>
</dbReference>
<accession>A0AAD4BAF6</accession>
<reference evidence="2" key="2">
    <citation type="journal article" date="2020" name="Nat. Commun.">
        <title>Large-scale genome sequencing of mycorrhizal fungi provides insights into the early evolution of symbiotic traits.</title>
        <authorList>
            <person name="Miyauchi S."/>
            <person name="Kiss E."/>
            <person name="Kuo A."/>
            <person name="Drula E."/>
            <person name="Kohler A."/>
            <person name="Sanchez-Garcia M."/>
            <person name="Morin E."/>
            <person name="Andreopoulos B."/>
            <person name="Barry K.W."/>
            <person name="Bonito G."/>
            <person name="Buee M."/>
            <person name="Carver A."/>
            <person name="Chen C."/>
            <person name="Cichocki N."/>
            <person name="Clum A."/>
            <person name="Culley D."/>
            <person name="Crous P.W."/>
            <person name="Fauchery L."/>
            <person name="Girlanda M."/>
            <person name="Hayes R.D."/>
            <person name="Keri Z."/>
            <person name="LaButti K."/>
            <person name="Lipzen A."/>
            <person name="Lombard V."/>
            <person name="Magnuson J."/>
            <person name="Maillard F."/>
            <person name="Murat C."/>
            <person name="Nolan M."/>
            <person name="Ohm R.A."/>
            <person name="Pangilinan J."/>
            <person name="Pereira M.F."/>
            <person name="Perotto S."/>
            <person name="Peter M."/>
            <person name="Pfister S."/>
            <person name="Riley R."/>
            <person name="Sitrit Y."/>
            <person name="Stielow J.B."/>
            <person name="Szollosi G."/>
            <person name="Zifcakova L."/>
            <person name="Stursova M."/>
            <person name="Spatafora J.W."/>
            <person name="Tedersoo L."/>
            <person name="Vaario L.M."/>
            <person name="Yamada A."/>
            <person name="Yan M."/>
            <person name="Wang P."/>
            <person name="Xu J."/>
            <person name="Bruns T."/>
            <person name="Baldrian P."/>
            <person name="Vilgalys R."/>
            <person name="Dunand C."/>
            <person name="Henrissat B."/>
            <person name="Grigoriev I.V."/>
            <person name="Hibbett D."/>
            <person name="Nagy L.G."/>
            <person name="Martin F.M."/>
        </authorList>
    </citation>
    <scope>NUCLEOTIDE SEQUENCE</scope>
    <source>
        <strain evidence="2">BED1</strain>
    </source>
</reference>
<evidence type="ECO:0000256" key="1">
    <source>
        <dbReference type="SAM" id="MobiDB-lite"/>
    </source>
</evidence>
<dbReference type="AlphaFoldDB" id="A0AAD4BAF6"/>
<gene>
    <name evidence="2" type="ORF">L210DRAFT_3512225</name>
</gene>
<feature type="region of interest" description="Disordered" evidence="1">
    <location>
        <begin position="1"/>
        <end position="26"/>
    </location>
</feature>
<comment type="caution">
    <text evidence="2">The sequence shown here is derived from an EMBL/GenBank/DDBJ whole genome shotgun (WGS) entry which is preliminary data.</text>
</comment>
<sequence>MSCEGGLAGARQLGSRAPNRRGKLRGAGMEDGGRVWWAGVLKRRGTSGAGMSRSDEMVPCAYYVACPKKNAVVSSAAGSLNVEQEPTCDIPVGVVCHWQCRSSCASYWNRSSRRECANLCTCRAVELETSIDR</sequence>